<evidence type="ECO:0000256" key="7">
    <source>
        <dbReference type="ARBA" id="ARBA00023136"/>
    </source>
</evidence>
<evidence type="ECO:0000259" key="9">
    <source>
        <dbReference type="PROSITE" id="PS50928"/>
    </source>
</evidence>
<keyword evidence="3" id="KW-1003">Cell membrane</keyword>
<feature type="domain" description="ABC transmembrane type-1" evidence="9">
    <location>
        <begin position="97"/>
        <end position="305"/>
    </location>
</feature>
<feature type="transmembrane region" description="Helical" evidence="8">
    <location>
        <begin position="578"/>
        <end position="597"/>
    </location>
</feature>
<dbReference type="PANTHER" id="PTHR43357:SF4">
    <property type="entry name" value="INNER MEMBRANE ABC TRANSPORTER PERMEASE PROTEIN YDCV"/>
    <property type="match status" value="1"/>
</dbReference>
<dbReference type="Gene3D" id="1.10.3720.10">
    <property type="entry name" value="MetI-like"/>
    <property type="match status" value="2"/>
</dbReference>
<dbReference type="Proteomes" id="UP001300012">
    <property type="component" value="Unassembled WGS sequence"/>
</dbReference>
<comment type="subcellular location">
    <subcellularLocation>
        <location evidence="1">Cell inner membrane</location>
        <topology evidence="1">Multi-pass membrane protein</topology>
    </subcellularLocation>
    <subcellularLocation>
        <location evidence="8">Cell membrane</location>
        <topology evidence="8">Multi-pass membrane protein</topology>
    </subcellularLocation>
</comment>
<keyword evidence="11" id="KW-1185">Reference proteome</keyword>
<evidence type="ECO:0000256" key="4">
    <source>
        <dbReference type="ARBA" id="ARBA00022519"/>
    </source>
</evidence>
<dbReference type="InterPro" id="IPR035906">
    <property type="entry name" value="MetI-like_sf"/>
</dbReference>
<keyword evidence="5 8" id="KW-0812">Transmembrane</keyword>
<feature type="transmembrane region" description="Helical" evidence="8">
    <location>
        <begin position="184"/>
        <end position="207"/>
    </location>
</feature>
<evidence type="ECO:0000256" key="1">
    <source>
        <dbReference type="ARBA" id="ARBA00004429"/>
    </source>
</evidence>
<evidence type="ECO:0000313" key="10">
    <source>
        <dbReference type="EMBL" id="MCR8633141.1"/>
    </source>
</evidence>
<feature type="transmembrane region" description="Helical" evidence="8">
    <location>
        <begin position="97"/>
        <end position="121"/>
    </location>
</feature>
<feature type="transmembrane region" description="Helical" evidence="8">
    <location>
        <begin position="525"/>
        <end position="545"/>
    </location>
</feature>
<proteinExistence type="inferred from homology"/>
<feature type="domain" description="ABC transmembrane type-1" evidence="9">
    <location>
        <begin position="403"/>
        <end position="597"/>
    </location>
</feature>
<comment type="caution">
    <text evidence="10">The sequence shown here is derived from an EMBL/GenBank/DDBJ whole genome shotgun (WGS) entry which is preliminary data.</text>
</comment>
<feature type="transmembrane region" description="Helical" evidence="8">
    <location>
        <begin position="228"/>
        <end position="249"/>
    </location>
</feature>
<feature type="transmembrane region" description="Helical" evidence="8">
    <location>
        <begin position="468"/>
        <end position="486"/>
    </location>
</feature>
<accession>A0ABT1YIY6</accession>
<feature type="transmembrane region" description="Helical" evidence="8">
    <location>
        <begin position="133"/>
        <end position="155"/>
    </location>
</feature>
<keyword evidence="4" id="KW-0997">Cell inner membrane</keyword>
<gene>
    <name evidence="10" type="ORF">NV381_18220</name>
</gene>
<dbReference type="PROSITE" id="PS50928">
    <property type="entry name" value="ABC_TM1"/>
    <property type="match status" value="2"/>
</dbReference>
<evidence type="ECO:0000256" key="8">
    <source>
        <dbReference type="RuleBase" id="RU363032"/>
    </source>
</evidence>
<reference evidence="10 11" key="1">
    <citation type="submission" date="2022-08" db="EMBL/GenBank/DDBJ databases">
        <title>Paenibacillus endoradicis sp. nov., Paenibacillus radicibacter sp. nov and Paenibacillus pararadicis sp. nov., three cold-adapted plant growth-promoting bacteria isolated from root of Larix gmelinii in Great Khingan.</title>
        <authorList>
            <person name="Xue H."/>
        </authorList>
    </citation>
    <scope>NUCLEOTIDE SEQUENCE [LARGE SCALE GENOMIC DNA]</scope>
    <source>
        <strain evidence="10 11">N5-1-1-5</strain>
    </source>
</reference>
<keyword evidence="6 8" id="KW-1133">Transmembrane helix</keyword>
<dbReference type="SUPFAM" id="SSF161098">
    <property type="entry name" value="MetI-like"/>
    <property type="match status" value="2"/>
</dbReference>
<evidence type="ECO:0000256" key="2">
    <source>
        <dbReference type="ARBA" id="ARBA00022448"/>
    </source>
</evidence>
<evidence type="ECO:0000313" key="11">
    <source>
        <dbReference type="Proteomes" id="UP001300012"/>
    </source>
</evidence>
<evidence type="ECO:0000256" key="3">
    <source>
        <dbReference type="ARBA" id="ARBA00022475"/>
    </source>
</evidence>
<organism evidence="10 11">
    <name type="scientific">Paenibacillus radicis</name>
    <name type="common">ex Xue et al. 2023</name>
    <dbReference type="NCBI Taxonomy" id="2972489"/>
    <lineage>
        <taxon>Bacteria</taxon>
        <taxon>Bacillati</taxon>
        <taxon>Bacillota</taxon>
        <taxon>Bacilli</taxon>
        <taxon>Bacillales</taxon>
        <taxon>Paenibacillaceae</taxon>
        <taxon>Paenibacillus</taxon>
    </lineage>
</organism>
<dbReference type="EMBL" id="JANQBD010000013">
    <property type="protein sequence ID" value="MCR8633141.1"/>
    <property type="molecule type" value="Genomic_DNA"/>
</dbReference>
<feature type="transmembrane region" description="Helical" evidence="8">
    <location>
        <begin position="398"/>
        <end position="424"/>
    </location>
</feature>
<dbReference type="InterPro" id="IPR000515">
    <property type="entry name" value="MetI-like"/>
</dbReference>
<name>A0ABT1YIY6_9BACL</name>
<feature type="transmembrane region" description="Helical" evidence="8">
    <location>
        <begin position="335"/>
        <end position="358"/>
    </location>
</feature>
<keyword evidence="2 8" id="KW-0813">Transport</keyword>
<feature type="transmembrane region" description="Helical" evidence="8">
    <location>
        <begin position="445"/>
        <end position="462"/>
    </location>
</feature>
<keyword evidence="7 8" id="KW-0472">Membrane</keyword>
<dbReference type="Pfam" id="PF00528">
    <property type="entry name" value="BPD_transp_1"/>
    <property type="match status" value="2"/>
</dbReference>
<dbReference type="RefSeq" id="WP_258214722.1">
    <property type="nucleotide sequence ID" value="NZ_JANQBD010000013.1"/>
</dbReference>
<comment type="similarity">
    <text evidence="8">Belongs to the binding-protein-dependent transport system permease family.</text>
</comment>
<evidence type="ECO:0000256" key="6">
    <source>
        <dbReference type="ARBA" id="ARBA00022989"/>
    </source>
</evidence>
<protein>
    <submittedName>
        <fullName evidence="10">Iron ABC transporter permease</fullName>
    </submittedName>
</protein>
<sequence>MAKGEASSLMPKERLVRLKNIARRIITSPVYLVSALSLCVLAYTILLPLWQIIQTTLLWQRQDLRLTPEANPGQLTLFHWLRVLDSDMSQALFYKPILNSVSVGITVSLLSMLLGTAIAWLVTRTDLPFKKMIAFLALIPYMLPSWIISLAWLIVFKNEKIGGSDGLLQAVFHINPPDWLSYGFLPIVASLTIHDSVYFYLLVGVALSSMNSQLEDTASIMGASRLTILRKITLPLVLPAILSALILTFTKAMGSFGVPALLGLPVEYYTIATMLYSAMRNRMTTEAYVLSLILMFISMVTIYFNQRMIGKRKSFVTIGGKDGRKTLTPLGKWRVPVAGGTLLFMLVIGVFPLILLLWQTFMLKDGNYSFSNLTLHYWTGESNFKIASGEPGVLRNNAMYLALINSLKIALISSIIAALFGLLLGYVISRGRKLLIARWIEQISFLPYLIPGISLAAIYISMFAKPILFLPALYGTLTLIILISIVKELPFTTRAGNSAMLQVGGELEEAAVIQGASWFRRFSKILLPLSRKSLISSFLLVFIGVMKEMDLIILLVTPTTGTLTTLTFWYAEKGYFQFTDAIITIIIVIIMIMYFLATKLGKADLTKGLGN</sequence>
<feature type="transmembrane region" description="Helical" evidence="8">
    <location>
        <begin position="287"/>
        <end position="304"/>
    </location>
</feature>
<dbReference type="CDD" id="cd06261">
    <property type="entry name" value="TM_PBP2"/>
    <property type="match status" value="2"/>
</dbReference>
<dbReference type="PANTHER" id="PTHR43357">
    <property type="entry name" value="INNER MEMBRANE ABC TRANSPORTER PERMEASE PROTEIN YDCV"/>
    <property type="match status" value="1"/>
</dbReference>
<feature type="transmembrane region" description="Helical" evidence="8">
    <location>
        <begin position="30"/>
        <end position="53"/>
    </location>
</feature>
<evidence type="ECO:0000256" key="5">
    <source>
        <dbReference type="ARBA" id="ARBA00022692"/>
    </source>
</evidence>